<proteinExistence type="predicted"/>
<dbReference type="HOGENOM" id="CLU_2369637_0_0_5"/>
<dbReference type="RefSeq" id="WP_012322206.1">
    <property type="nucleotide sequence ID" value="NC_010505.1"/>
</dbReference>
<evidence type="ECO:0000313" key="1">
    <source>
        <dbReference type="EMBL" id="ACB27262.1"/>
    </source>
</evidence>
<evidence type="ECO:0000313" key="2">
    <source>
        <dbReference type="Proteomes" id="UP000006589"/>
    </source>
</evidence>
<dbReference type="OrthoDB" id="8004282at2"/>
<sequence length="95" mass="9942">MTVTAPFAGHALARALASEPEARVDLPYPLLLLLARQAVAAGLWAPPAGVPVEEALDVFAGGLRLNPQGETFISGEADVEEVTIHPDGTRTSRLT</sequence>
<dbReference type="EMBL" id="CP001001">
    <property type="protein sequence ID" value="ACB27262.1"/>
    <property type="molecule type" value="Genomic_DNA"/>
</dbReference>
<dbReference type="GeneID" id="6141386"/>
<reference evidence="1 2" key="1">
    <citation type="submission" date="2008-03" db="EMBL/GenBank/DDBJ databases">
        <title>Complete sequence of chromosome of Methylobacterium radiotolerans JCM 2831.</title>
        <authorList>
            <consortium name="US DOE Joint Genome Institute"/>
            <person name="Copeland A."/>
            <person name="Lucas S."/>
            <person name="Lapidus A."/>
            <person name="Glavina del Rio T."/>
            <person name="Dalin E."/>
            <person name="Tice H."/>
            <person name="Bruce D."/>
            <person name="Goodwin L."/>
            <person name="Pitluck S."/>
            <person name="Kiss H."/>
            <person name="Brettin T."/>
            <person name="Detter J.C."/>
            <person name="Han C."/>
            <person name="Kuske C.R."/>
            <person name="Schmutz J."/>
            <person name="Larimer F."/>
            <person name="Land M."/>
            <person name="Hauser L."/>
            <person name="Kyrpides N."/>
            <person name="Mikhailova N."/>
            <person name="Marx C.J."/>
            <person name="Richardson P."/>
        </authorList>
    </citation>
    <scope>NUCLEOTIDE SEQUENCE [LARGE SCALE GENOMIC DNA]</scope>
    <source>
        <strain evidence="2">ATCC 27329 / DSM 1819 / JCM 2831 / NBRC 15690 / NCIMB 10815 / 0-1</strain>
    </source>
</reference>
<protein>
    <submittedName>
        <fullName evidence="1">Uncharacterized protein</fullName>
    </submittedName>
</protein>
<dbReference type="PATRIC" id="fig|426355.14.peg.5369"/>
<organism evidence="1 2">
    <name type="scientific">Methylobacterium radiotolerans (strain ATCC 27329 / DSM 1819 / JCM 2831 / NBRC 15690 / NCIMB 10815 / 0-1)</name>
    <dbReference type="NCBI Taxonomy" id="426355"/>
    <lineage>
        <taxon>Bacteria</taxon>
        <taxon>Pseudomonadati</taxon>
        <taxon>Pseudomonadota</taxon>
        <taxon>Alphaproteobacteria</taxon>
        <taxon>Hyphomicrobiales</taxon>
        <taxon>Methylobacteriaceae</taxon>
        <taxon>Methylobacterium</taxon>
    </lineage>
</organism>
<gene>
    <name evidence="1" type="ordered locus">Mrad2831_5315</name>
</gene>
<dbReference type="KEGG" id="mrd:Mrad2831_5315"/>
<accession>B1LXE1</accession>
<dbReference type="AlphaFoldDB" id="B1LXE1"/>
<name>B1LXE1_METRJ</name>
<dbReference type="STRING" id="426355.Mrad2831_5315"/>
<dbReference type="Proteomes" id="UP000006589">
    <property type="component" value="Chromosome"/>
</dbReference>